<evidence type="ECO:0000256" key="1">
    <source>
        <dbReference type="ARBA" id="ARBA00000086"/>
    </source>
</evidence>
<dbReference type="GO" id="GO:0043916">
    <property type="term" value="F:DNA-7-methylguanine glycosylase activity"/>
    <property type="evidence" value="ECO:0007669"/>
    <property type="project" value="TreeGrafter"/>
</dbReference>
<evidence type="ECO:0000256" key="3">
    <source>
        <dbReference type="ARBA" id="ARBA00022763"/>
    </source>
</evidence>
<proteinExistence type="predicted"/>
<dbReference type="SMART" id="SM00478">
    <property type="entry name" value="ENDO3c"/>
    <property type="match status" value="1"/>
</dbReference>
<dbReference type="InterPro" id="IPR023170">
    <property type="entry name" value="HhH_base_excis_C"/>
</dbReference>
<sequence>MAFHLNYRSPYDFDAVLGFLARRAIPGVEDVSGGRYRRHIRLSGNTGSLCVARMPGHDRLICEIDLTGAVPPEPLVRRVRRMFDLDADPDEIQRGLRTDPRLAAIVRQRPGLRIPGAWDAFEIAVRAVVGQQISVTAATTVMGRIARDYGTGDTQGSVFPSPRELSVIEPGDLPMPGARARAIRELARAVLDGRVELDTGRPEERVRQLTLLPGIGPWTANYIAMRVGGDPDAFPAGDLVLLRAAESLFGIRGQRELETRAEAWRPWRAYAAMHLWAQAGVPDCPGESNRPGVSQGRDRHTPASPLPATEQESNRA</sequence>
<evidence type="ECO:0000256" key="2">
    <source>
        <dbReference type="ARBA" id="ARBA00012000"/>
    </source>
</evidence>
<reference evidence="8 9" key="1">
    <citation type="submission" date="2024-02" db="EMBL/GenBank/DDBJ databases">
        <title>A novel Wenzhouxiangellaceae bacterium, isolated from coastal sediments.</title>
        <authorList>
            <person name="Du Z.-J."/>
            <person name="Ye Y.-Q."/>
            <person name="Zhang X.-Y."/>
        </authorList>
    </citation>
    <scope>NUCLEOTIDE SEQUENCE [LARGE SCALE GENOMIC DNA]</scope>
    <source>
        <strain evidence="8 9">CH-27</strain>
    </source>
</reference>
<dbReference type="InterPro" id="IPR003265">
    <property type="entry name" value="HhH-GPD_domain"/>
</dbReference>
<accession>A0AAW9R929</accession>
<dbReference type="SUPFAM" id="SSF55945">
    <property type="entry name" value="TATA-box binding protein-like"/>
    <property type="match status" value="1"/>
</dbReference>
<dbReference type="Gene3D" id="3.30.310.20">
    <property type="entry name" value="DNA-3-methyladenine glycosylase AlkA, N-terminal domain"/>
    <property type="match status" value="1"/>
</dbReference>
<feature type="domain" description="DNA-3-methyladenine glycosylase AlkA N-terminal" evidence="7">
    <location>
        <begin position="2"/>
        <end position="119"/>
    </location>
</feature>
<dbReference type="Gene3D" id="1.10.340.30">
    <property type="entry name" value="Hypothetical protein, domain 2"/>
    <property type="match status" value="1"/>
</dbReference>
<dbReference type="EMBL" id="JAZHOG010000001">
    <property type="protein sequence ID" value="MEJ8566122.1"/>
    <property type="molecule type" value="Genomic_DNA"/>
</dbReference>
<organism evidence="8 9">
    <name type="scientific">Elongatibacter sediminis</name>
    <dbReference type="NCBI Taxonomy" id="3119006"/>
    <lineage>
        <taxon>Bacteria</taxon>
        <taxon>Pseudomonadati</taxon>
        <taxon>Pseudomonadota</taxon>
        <taxon>Gammaproteobacteria</taxon>
        <taxon>Chromatiales</taxon>
        <taxon>Wenzhouxiangellaceae</taxon>
        <taxon>Elongatibacter</taxon>
    </lineage>
</organism>
<dbReference type="PANTHER" id="PTHR43003:SF13">
    <property type="entry name" value="DNA-3-METHYLADENINE GLYCOSYLASE 2"/>
    <property type="match status" value="1"/>
</dbReference>
<dbReference type="CDD" id="cd00056">
    <property type="entry name" value="ENDO3c"/>
    <property type="match status" value="1"/>
</dbReference>
<dbReference type="AlphaFoldDB" id="A0AAW9R929"/>
<keyword evidence="9" id="KW-1185">Reference proteome</keyword>
<name>A0AAW9R929_9GAMM</name>
<dbReference type="GO" id="GO:0005737">
    <property type="term" value="C:cytoplasm"/>
    <property type="evidence" value="ECO:0007669"/>
    <property type="project" value="TreeGrafter"/>
</dbReference>
<dbReference type="GO" id="GO:0032131">
    <property type="term" value="F:alkylated DNA binding"/>
    <property type="evidence" value="ECO:0007669"/>
    <property type="project" value="TreeGrafter"/>
</dbReference>
<dbReference type="PANTHER" id="PTHR43003">
    <property type="entry name" value="DNA-3-METHYLADENINE GLYCOSYLASE"/>
    <property type="match status" value="1"/>
</dbReference>
<protein>
    <recommendedName>
        <fullName evidence="2">DNA-3-methyladenine glycosylase II</fullName>
        <ecNumber evidence="2">3.2.2.21</ecNumber>
    </recommendedName>
</protein>
<feature type="region of interest" description="Disordered" evidence="5">
    <location>
        <begin position="283"/>
        <end position="316"/>
    </location>
</feature>
<evidence type="ECO:0000259" key="7">
    <source>
        <dbReference type="SMART" id="SM01009"/>
    </source>
</evidence>
<dbReference type="GO" id="GO:0008725">
    <property type="term" value="F:DNA-3-methyladenine glycosylase activity"/>
    <property type="evidence" value="ECO:0007669"/>
    <property type="project" value="TreeGrafter"/>
</dbReference>
<dbReference type="GO" id="GO:0006307">
    <property type="term" value="P:DNA alkylation repair"/>
    <property type="evidence" value="ECO:0007669"/>
    <property type="project" value="TreeGrafter"/>
</dbReference>
<comment type="caution">
    <text evidence="8">The sequence shown here is derived from an EMBL/GenBank/DDBJ whole genome shotgun (WGS) entry which is preliminary data.</text>
</comment>
<dbReference type="GO" id="GO:0006285">
    <property type="term" value="P:base-excision repair, AP site formation"/>
    <property type="evidence" value="ECO:0007669"/>
    <property type="project" value="TreeGrafter"/>
</dbReference>
<dbReference type="RefSeq" id="WP_354693446.1">
    <property type="nucleotide sequence ID" value="NZ_JAZHOG010000001.1"/>
</dbReference>
<keyword evidence="4" id="KW-0234">DNA repair</keyword>
<dbReference type="Pfam" id="PF00730">
    <property type="entry name" value="HhH-GPD"/>
    <property type="match status" value="1"/>
</dbReference>
<evidence type="ECO:0000256" key="4">
    <source>
        <dbReference type="ARBA" id="ARBA00023204"/>
    </source>
</evidence>
<dbReference type="SMART" id="SM01009">
    <property type="entry name" value="AlkA_N"/>
    <property type="match status" value="1"/>
</dbReference>
<dbReference type="Pfam" id="PF06029">
    <property type="entry name" value="AlkA_N"/>
    <property type="match status" value="1"/>
</dbReference>
<dbReference type="SUPFAM" id="SSF48150">
    <property type="entry name" value="DNA-glycosylase"/>
    <property type="match status" value="1"/>
</dbReference>
<dbReference type="EC" id="3.2.2.21" evidence="2"/>
<dbReference type="InterPro" id="IPR011257">
    <property type="entry name" value="DNA_glycosylase"/>
</dbReference>
<dbReference type="InterPro" id="IPR037046">
    <property type="entry name" value="AlkA_N_sf"/>
</dbReference>
<dbReference type="InterPro" id="IPR010316">
    <property type="entry name" value="AlkA_N"/>
</dbReference>
<dbReference type="Proteomes" id="UP001359886">
    <property type="component" value="Unassembled WGS sequence"/>
</dbReference>
<keyword evidence="3" id="KW-0227">DNA damage</keyword>
<evidence type="ECO:0000313" key="9">
    <source>
        <dbReference type="Proteomes" id="UP001359886"/>
    </source>
</evidence>
<evidence type="ECO:0000256" key="5">
    <source>
        <dbReference type="SAM" id="MobiDB-lite"/>
    </source>
</evidence>
<dbReference type="InterPro" id="IPR051912">
    <property type="entry name" value="Alkylbase_DNA_Glycosylase/TA"/>
</dbReference>
<feature type="domain" description="HhH-GPD" evidence="6">
    <location>
        <begin position="129"/>
        <end position="280"/>
    </location>
</feature>
<dbReference type="GO" id="GO:0032993">
    <property type="term" value="C:protein-DNA complex"/>
    <property type="evidence" value="ECO:0007669"/>
    <property type="project" value="TreeGrafter"/>
</dbReference>
<evidence type="ECO:0000313" key="8">
    <source>
        <dbReference type="EMBL" id="MEJ8566122.1"/>
    </source>
</evidence>
<evidence type="ECO:0000259" key="6">
    <source>
        <dbReference type="SMART" id="SM00478"/>
    </source>
</evidence>
<comment type="catalytic activity">
    <reaction evidence="1">
        <text>Hydrolysis of alkylated DNA, releasing 3-methyladenine, 3-methylguanine, 7-methylguanine and 7-methyladenine.</text>
        <dbReference type="EC" id="3.2.2.21"/>
    </reaction>
</comment>
<gene>
    <name evidence="8" type="ORF">V3330_00685</name>
</gene>
<dbReference type="Gene3D" id="1.10.1670.10">
    <property type="entry name" value="Helix-hairpin-Helix base-excision DNA repair enzymes (C-terminal)"/>
    <property type="match status" value="1"/>
</dbReference>